<accession>A0A8J6CG20</accession>
<reference evidence="1" key="1">
    <citation type="submission" date="2021-05" db="EMBL/GenBank/DDBJ databases">
        <title>The genome of the haptophyte Pavlova lutheri (Diacronema luteri, Pavlovales) - a model for lipid biosynthesis in eukaryotic algae.</title>
        <authorList>
            <person name="Hulatt C.J."/>
            <person name="Posewitz M.C."/>
        </authorList>
    </citation>
    <scope>NUCLEOTIDE SEQUENCE</scope>
    <source>
        <strain evidence="1">NIVA-4/92</strain>
    </source>
</reference>
<dbReference type="Proteomes" id="UP000751190">
    <property type="component" value="Unassembled WGS sequence"/>
</dbReference>
<dbReference type="AlphaFoldDB" id="A0A8J6CG20"/>
<evidence type="ECO:0000313" key="1">
    <source>
        <dbReference type="EMBL" id="KAG8468590.1"/>
    </source>
</evidence>
<name>A0A8J6CG20_DIALT</name>
<organism evidence="1 2">
    <name type="scientific">Diacronema lutheri</name>
    <name type="common">Unicellular marine alga</name>
    <name type="synonym">Monochrysis lutheri</name>
    <dbReference type="NCBI Taxonomy" id="2081491"/>
    <lineage>
        <taxon>Eukaryota</taxon>
        <taxon>Haptista</taxon>
        <taxon>Haptophyta</taxon>
        <taxon>Pavlovophyceae</taxon>
        <taxon>Pavlovales</taxon>
        <taxon>Pavlovaceae</taxon>
        <taxon>Diacronema</taxon>
    </lineage>
</organism>
<evidence type="ECO:0000313" key="2">
    <source>
        <dbReference type="Proteomes" id="UP000751190"/>
    </source>
</evidence>
<comment type="caution">
    <text evidence="1">The sequence shown here is derived from an EMBL/GenBank/DDBJ whole genome shotgun (WGS) entry which is preliminary data.</text>
</comment>
<keyword evidence="2" id="KW-1185">Reference proteome</keyword>
<dbReference type="EMBL" id="JAGTXO010000004">
    <property type="protein sequence ID" value="KAG8468590.1"/>
    <property type="molecule type" value="Genomic_DNA"/>
</dbReference>
<proteinExistence type="predicted"/>
<sequence length="74" mass="7846">MGFLSAPADAVLNLTEAVGKKVEEVGYRFIPGFSKFDKAMQVVADKLNKALGLEEEGSIESGIVAEGAVRSDML</sequence>
<gene>
    <name evidence="1" type="ORF">KFE25_013673</name>
</gene>
<protein>
    <submittedName>
        <fullName evidence="1">Uncharacterized protein</fullName>
    </submittedName>
</protein>